<organism evidence="3 4">
    <name type="scientific">Subtercola lobariae</name>
    <dbReference type="NCBI Taxonomy" id="1588641"/>
    <lineage>
        <taxon>Bacteria</taxon>
        <taxon>Bacillati</taxon>
        <taxon>Actinomycetota</taxon>
        <taxon>Actinomycetes</taxon>
        <taxon>Micrococcales</taxon>
        <taxon>Microbacteriaceae</taxon>
        <taxon>Subtercola</taxon>
    </lineage>
</organism>
<dbReference type="InterPro" id="IPR036188">
    <property type="entry name" value="FAD/NAD-bd_sf"/>
</dbReference>
<dbReference type="Pfam" id="PF01494">
    <property type="entry name" value="FAD_binding_3"/>
    <property type="match status" value="1"/>
</dbReference>
<dbReference type="Gene3D" id="3.30.70.2450">
    <property type="match status" value="1"/>
</dbReference>
<evidence type="ECO:0000256" key="1">
    <source>
        <dbReference type="ARBA" id="ARBA00023002"/>
    </source>
</evidence>
<dbReference type="InterPro" id="IPR050631">
    <property type="entry name" value="PheA/TfdB_FAD_monoxygenase"/>
</dbReference>
<dbReference type="PANTHER" id="PTHR43476">
    <property type="entry name" value="3-(3-HYDROXY-PHENYL)PROPIONATE/3-HYDROXYCINNAMIC ACID HYDROXYLASE"/>
    <property type="match status" value="1"/>
</dbReference>
<gene>
    <name evidence="3" type="primary">mhpA</name>
    <name evidence="3" type="ORF">GCM10011399_14320</name>
</gene>
<evidence type="ECO:0000313" key="4">
    <source>
        <dbReference type="Proteomes" id="UP000598775"/>
    </source>
</evidence>
<dbReference type="NCBIfam" id="NF004829">
    <property type="entry name" value="PRK06183.1-3"/>
    <property type="match status" value="1"/>
</dbReference>
<dbReference type="Gene3D" id="3.50.50.60">
    <property type="entry name" value="FAD/NAD(P)-binding domain"/>
    <property type="match status" value="1"/>
</dbReference>
<keyword evidence="1" id="KW-0560">Oxidoreductase</keyword>
<name>A0A917B5D6_9MICO</name>
<proteinExistence type="predicted"/>
<feature type="domain" description="FAD-binding" evidence="2">
    <location>
        <begin position="16"/>
        <end position="378"/>
    </location>
</feature>
<dbReference type="Proteomes" id="UP000598775">
    <property type="component" value="Unassembled WGS sequence"/>
</dbReference>
<keyword evidence="4" id="KW-1185">Reference proteome</keyword>
<dbReference type="SUPFAM" id="SSF51905">
    <property type="entry name" value="FAD/NAD(P)-binding domain"/>
    <property type="match status" value="1"/>
</dbReference>
<sequence>MQINSRRGAETYMANEYDVAVVGCGPVGMVAAALLGQAGHRVVLFERYGGLFGLPRAATFDDETMRTFQQLGIADALLPLLHVQETYDWVNGANEVLIEHSFALDGVSGWPEWFQMYQPELEQALYEACIATGNVEIRFSTAVTAYRHRADGVDVVIGGVAARGAGAAAAGGAGAVGADLSDASAGGEELVTASYVIAADGGNSFTRDAIGGQITDLGFSEPWMVCDFELTAPVDIPMARQVCNPAQPATSMGIGPTHHRFSFMLENVEQFGVESAPSKVWARVADYLTPDKAELIRVATYTFRSILVDTWSQGRIFLAGDSAHQMPPFLGQGMCSGIRDAQNLAFKLDLVLTGRAADDLLATYQAERAPHVESVVRQGIELGRIQTMRDPEAASVRDARLLAERAAQVKPSKVRMPSLESGFLSPSPGAARGTIMPQAEVRATGRSVAGLFDDVAGRGLTLILQRRDLLDDETASLASELFDVLVDFGDAASGPAGGVAATSASATASASAPTPGAATSLTDVTGTYARWFAANDAAAVIVRPDHYVFGTAGDSAELSGLIADVHAQLNIHLVSPII</sequence>
<dbReference type="GO" id="GO:0008688">
    <property type="term" value="F:3-(3-hydroxyphenyl)propionate hydroxylase activity"/>
    <property type="evidence" value="ECO:0007669"/>
    <property type="project" value="TreeGrafter"/>
</dbReference>
<dbReference type="Gene3D" id="3.40.30.120">
    <property type="match status" value="1"/>
</dbReference>
<dbReference type="InterPro" id="IPR002938">
    <property type="entry name" value="FAD-bd"/>
</dbReference>
<protein>
    <submittedName>
        <fullName evidence="3">3-(3-hydroxyphenyl)propionate hydroxylase</fullName>
    </submittedName>
</protein>
<accession>A0A917B5D6</accession>
<dbReference type="AlphaFoldDB" id="A0A917B5D6"/>
<comment type="caution">
    <text evidence="3">The sequence shown here is derived from an EMBL/GenBank/DDBJ whole genome shotgun (WGS) entry which is preliminary data.</text>
</comment>
<reference evidence="3 4" key="1">
    <citation type="journal article" date="2014" name="Int. J. Syst. Evol. Microbiol.">
        <title>Complete genome sequence of Corynebacterium casei LMG S-19264T (=DSM 44701T), isolated from a smear-ripened cheese.</title>
        <authorList>
            <consortium name="US DOE Joint Genome Institute (JGI-PGF)"/>
            <person name="Walter F."/>
            <person name="Albersmeier A."/>
            <person name="Kalinowski J."/>
            <person name="Ruckert C."/>
        </authorList>
    </citation>
    <scope>NUCLEOTIDE SEQUENCE [LARGE SCALE GENOMIC DNA]</scope>
    <source>
        <strain evidence="3 4">CGMCC 1.12976</strain>
    </source>
</reference>
<dbReference type="PANTHER" id="PTHR43476:SF3">
    <property type="entry name" value="FAD-BINDING MONOOXYGENASE"/>
    <property type="match status" value="1"/>
</dbReference>
<dbReference type="GO" id="GO:0071949">
    <property type="term" value="F:FAD binding"/>
    <property type="evidence" value="ECO:0007669"/>
    <property type="project" value="InterPro"/>
</dbReference>
<dbReference type="EMBL" id="BMGP01000002">
    <property type="protein sequence ID" value="GGF21729.1"/>
    <property type="molecule type" value="Genomic_DNA"/>
</dbReference>
<dbReference type="GO" id="GO:0019622">
    <property type="term" value="P:3-(3-hydroxy)phenylpropionate catabolic process"/>
    <property type="evidence" value="ECO:0007669"/>
    <property type="project" value="TreeGrafter"/>
</dbReference>
<evidence type="ECO:0000259" key="2">
    <source>
        <dbReference type="Pfam" id="PF01494"/>
    </source>
</evidence>
<evidence type="ECO:0000313" key="3">
    <source>
        <dbReference type="EMBL" id="GGF21729.1"/>
    </source>
</evidence>
<dbReference type="PRINTS" id="PR00420">
    <property type="entry name" value="RNGMNOXGNASE"/>
</dbReference>